<gene>
    <name evidence="1" type="ORF">WOLCODRAFT_149717</name>
</gene>
<evidence type="ECO:0000313" key="2">
    <source>
        <dbReference type="Proteomes" id="UP000218811"/>
    </source>
</evidence>
<evidence type="ECO:0008006" key="3">
    <source>
        <dbReference type="Google" id="ProtNLM"/>
    </source>
</evidence>
<dbReference type="Proteomes" id="UP000218811">
    <property type="component" value="Unassembled WGS sequence"/>
</dbReference>
<dbReference type="AlphaFoldDB" id="A0A2H3J9A2"/>
<dbReference type="EMBL" id="KB467942">
    <property type="protein sequence ID" value="PCH38776.1"/>
    <property type="molecule type" value="Genomic_DNA"/>
</dbReference>
<reference evidence="1 2" key="1">
    <citation type="journal article" date="2012" name="Science">
        <title>The Paleozoic origin of enzymatic lignin decomposition reconstructed from 31 fungal genomes.</title>
        <authorList>
            <person name="Floudas D."/>
            <person name="Binder M."/>
            <person name="Riley R."/>
            <person name="Barry K."/>
            <person name="Blanchette R.A."/>
            <person name="Henrissat B."/>
            <person name="Martinez A.T."/>
            <person name="Otillar R."/>
            <person name="Spatafora J.W."/>
            <person name="Yadav J.S."/>
            <person name="Aerts A."/>
            <person name="Benoit I."/>
            <person name="Boyd A."/>
            <person name="Carlson A."/>
            <person name="Copeland A."/>
            <person name="Coutinho P.M."/>
            <person name="de Vries R.P."/>
            <person name="Ferreira P."/>
            <person name="Findley K."/>
            <person name="Foster B."/>
            <person name="Gaskell J."/>
            <person name="Glotzer D."/>
            <person name="Gorecki P."/>
            <person name="Heitman J."/>
            <person name="Hesse C."/>
            <person name="Hori C."/>
            <person name="Igarashi K."/>
            <person name="Jurgens J.A."/>
            <person name="Kallen N."/>
            <person name="Kersten P."/>
            <person name="Kohler A."/>
            <person name="Kuees U."/>
            <person name="Kumar T.K.A."/>
            <person name="Kuo A."/>
            <person name="LaButti K."/>
            <person name="Larrondo L.F."/>
            <person name="Lindquist E."/>
            <person name="Ling A."/>
            <person name="Lombard V."/>
            <person name="Lucas S."/>
            <person name="Lundell T."/>
            <person name="Martin R."/>
            <person name="McLaughlin D.J."/>
            <person name="Morgenstern I."/>
            <person name="Morin E."/>
            <person name="Murat C."/>
            <person name="Nagy L.G."/>
            <person name="Nolan M."/>
            <person name="Ohm R.A."/>
            <person name="Patyshakuliyeva A."/>
            <person name="Rokas A."/>
            <person name="Ruiz-Duenas F.J."/>
            <person name="Sabat G."/>
            <person name="Salamov A."/>
            <person name="Samejima M."/>
            <person name="Schmutz J."/>
            <person name="Slot J.C."/>
            <person name="St John F."/>
            <person name="Stenlid J."/>
            <person name="Sun H."/>
            <person name="Sun S."/>
            <person name="Syed K."/>
            <person name="Tsang A."/>
            <person name="Wiebenga A."/>
            <person name="Young D."/>
            <person name="Pisabarro A."/>
            <person name="Eastwood D.C."/>
            <person name="Martin F."/>
            <person name="Cullen D."/>
            <person name="Grigoriev I.V."/>
            <person name="Hibbett D.S."/>
        </authorList>
    </citation>
    <scope>NUCLEOTIDE SEQUENCE [LARGE SCALE GENOMIC DNA]</scope>
    <source>
        <strain evidence="1 2">MD-104</strain>
    </source>
</reference>
<evidence type="ECO:0000313" key="1">
    <source>
        <dbReference type="EMBL" id="PCH38776.1"/>
    </source>
</evidence>
<accession>A0A2H3J9A2</accession>
<protein>
    <recommendedName>
        <fullName evidence="3">F-box domain-containing protein</fullName>
    </recommendedName>
</protein>
<organism evidence="1 2">
    <name type="scientific">Wolfiporia cocos (strain MD-104)</name>
    <name type="common">Brown rot fungus</name>
    <dbReference type="NCBI Taxonomy" id="742152"/>
    <lineage>
        <taxon>Eukaryota</taxon>
        <taxon>Fungi</taxon>
        <taxon>Dikarya</taxon>
        <taxon>Basidiomycota</taxon>
        <taxon>Agaricomycotina</taxon>
        <taxon>Agaricomycetes</taxon>
        <taxon>Polyporales</taxon>
        <taxon>Phaeolaceae</taxon>
        <taxon>Wolfiporia</taxon>
    </lineage>
</organism>
<sequence>MEIWDEIISYFWDEPETLGTTEEVCRGWFARSRYFKTKALKTGRVLAAKEQVYHCALSIRAVSRNRRVSRNVWIVGAGFSTNKGPRGSVAHFATFAATFAGLEHPGLSELRLMSGEWKTGTIPDSIFRHLSTYASITQLWLDDLTFPSITTFGRLICSLTGLQELSIGDVNITNGQPPSSRRRWNPPPNMRLLFLLEDYRATFSDSLDIFRALVVTKLTMKYEILELMAVPREAVELGFVWQLLRSSRPSLHKLVLDISSLLQIPKDAVLAIIGKSTVDAKSAEPHLNLQNKN</sequence>
<proteinExistence type="predicted"/>
<keyword evidence="2" id="KW-1185">Reference proteome</keyword>
<name>A0A2H3J9A2_WOLCO</name>